<feature type="region of interest" description="Disordered" evidence="1">
    <location>
        <begin position="1"/>
        <end position="117"/>
    </location>
</feature>
<feature type="compositionally biased region" description="Basic and acidic residues" evidence="1">
    <location>
        <begin position="36"/>
        <end position="47"/>
    </location>
</feature>
<name>A0A7E4UXR7_PANRE</name>
<evidence type="ECO:0000313" key="2">
    <source>
        <dbReference type="Proteomes" id="UP000492821"/>
    </source>
</evidence>
<evidence type="ECO:0000313" key="3">
    <source>
        <dbReference type="WBParaSite" id="Pan_g13832.t1"/>
    </source>
</evidence>
<feature type="compositionally biased region" description="Acidic residues" evidence="1">
    <location>
        <begin position="48"/>
        <end position="59"/>
    </location>
</feature>
<accession>A0A7E4UXR7</accession>
<sequence>MAFVMDDIDEAPAGSDSGNERSDWEEDTFVLEEEMDRANDPKRKFVDDFEVVEPDSENESLDKKEDSTTPTPASPNAPVASSLPIAINFGVDPKTNKPRPAPARREKRTTSPVPHGSIYESMMEISRSMQPEDNRLFGTKPSLEEDRNARPVNRIILNPSQIHRHGMRHQPTCIVYKPMPIPSGGIGEEASEEASSSQTPK</sequence>
<dbReference type="WBParaSite" id="Pan_g13832.t1">
    <property type="protein sequence ID" value="Pan_g13832.t1"/>
    <property type="gene ID" value="Pan_g13832"/>
</dbReference>
<feature type="compositionally biased region" description="Acidic residues" evidence="1">
    <location>
        <begin position="1"/>
        <end position="10"/>
    </location>
</feature>
<feature type="compositionally biased region" description="Acidic residues" evidence="1">
    <location>
        <begin position="23"/>
        <end position="35"/>
    </location>
</feature>
<proteinExistence type="predicted"/>
<evidence type="ECO:0000256" key="1">
    <source>
        <dbReference type="SAM" id="MobiDB-lite"/>
    </source>
</evidence>
<protein>
    <submittedName>
        <fullName evidence="3">Uncharacterized protein</fullName>
    </submittedName>
</protein>
<keyword evidence="2" id="KW-1185">Reference proteome</keyword>
<dbReference type="Proteomes" id="UP000492821">
    <property type="component" value="Unassembled WGS sequence"/>
</dbReference>
<dbReference type="AlphaFoldDB" id="A0A7E4UXR7"/>
<reference evidence="3" key="2">
    <citation type="submission" date="2020-10" db="UniProtKB">
        <authorList>
            <consortium name="WormBaseParasite"/>
        </authorList>
    </citation>
    <scope>IDENTIFICATION</scope>
</reference>
<organism evidence="2 3">
    <name type="scientific">Panagrellus redivivus</name>
    <name type="common">Microworm</name>
    <dbReference type="NCBI Taxonomy" id="6233"/>
    <lineage>
        <taxon>Eukaryota</taxon>
        <taxon>Metazoa</taxon>
        <taxon>Ecdysozoa</taxon>
        <taxon>Nematoda</taxon>
        <taxon>Chromadorea</taxon>
        <taxon>Rhabditida</taxon>
        <taxon>Tylenchina</taxon>
        <taxon>Panagrolaimomorpha</taxon>
        <taxon>Panagrolaimoidea</taxon>
        <taxon>Panagrolaimidae</taxon>
        <taxon>Panagrellus</taxon>
    </lineage>
</organism>
<feature type="region of interest" description="Disordered" evidence="1">
    <location>
        <begin position="130"/>
        <end position="152"/>
    </location>
</feature>
<reference evidence="2" key="1">
    <citation type="journal article" date="2013" name="Genetics">
        <title>The draft genome and transcriptome of Panagrellus redivivus are shaped by the harsh demands of a free-living lifestyle.</title>
        <authorList>
            <person name="Srinivasan J."/>
            <person name="Dillman A.R."/>
            <person name="Macchietto M.G."/>
            <person name="Heikkinen L."/>
            <person name="Lakso M."/>
            <person name="Fracchia K.M."/>
            <person name="Antoshechkin I."/>
            <person name="Mortazavi A."/>
            <person name="Wong G."/>
            <person name="Sternberg P.W."/>
        </authorList>
    </citation>
    <scope>NUCLEOTIDE SEQUENCE [LARGE SCALE GENOMIC DNA]</scope>
    <source>
        <strain evidence="2">MT8872</strain>
    </source>
</reference>
<feature type="compositionally biased region" description="Low complexity" evidence="1">
    <location>
        <begin position="68"/>
        <end position="82"/>
    </location>
</feature>
<feature type="region of interest" description="Disordered" evidence="1">
    <location>
        <begin position="174"/>
        <end position="201"/>
    </location>
</feature>